<comment type="caution">
    <text evidence="2">The sequence shown here is derived from an EMBL/GenBank/DDBJ whole genome shotgun (WGS) entry which is preliminary data.</text>
</comment>
<evidence type="ECO:0000313" key="2">
    <source>
        <dbReference type="EMBL" id="KPC26872.1"/>
    </source>
</evidence>
<dbReference type="Proteomes" id="UP000037891">
    <property type="component" value="Unassembled WGS sequence"/>
</dbReference>
<name>A0A0N1JNF1_PSESX</name>
<feature type="compositionally biased region" description="Basic and acidic residues" evidence="1">
    <location>
        <begin position="1"/>
        <end position="10"/>
    </location>
</feature>
<accession>A0A0N1JNF1</accession>
<feature type="compositionally biased region" description="Low complexity" evidence="1">
    <location>
        <begin position="51"/>
        <end position="71"/>
    </location>
</feature>
<gene>
    <name evidence="2" type="ORF">ABJ99_3632</name>
</gene>
<reference evidence="2 3" key="2">
    <citation type="submission" date="2015-10" db="EMBL/GenBank/DDBJ databases">
        <title>Comparative genomics and high-throughput reverse genetic screens identify a new phytobacterial MAMP and an Arabidopsis receptor required for immune elicitation.</title>
        <authorList>
            <person name="Mott G.A."/>
            <person name="Thakur S."/>
            <person name="Wang P.W."/>
            <person name="Desveaux D."/>
            <person name="Guttman D.S."/>
        </authorList>
    </citation>
    <scope>NUCLEOTIDE SEQUENCE [LARGE SCALE GENOMIC DNA]</scope>
    <source>
        <strain evidence="2 3">0788_9</strain>
    </source>
</reference>
<dbReference type="PATRIC" id="fig|81035.3.peg.3881"/>
<evidence type="ECO:0000313" key="3">
    <source>
        <dbReference type="Proteomes" id="UP000037891"/>
    </source>
</evidence>
<dbReference type="AlphaFoldDB" id="A0A0N1JNF1"/>
<dbReference type="EMBL" id="LGLN01000071">
    <property type="protein sequence ID" value="KPC26872.1"/>
    <property type="molecule type" value="Genomic_DNA"/>
</dbReference>
<feature type="compositionally biased region" description="Basic and acidic residues" evidence="1">
    <location>
        <begin position="28"/>
        <end position="46"/>
    </location>
</feature>
<feature type="region of interest" description="Disordered" evidence="1">
    <location>
        <begin position="1"/>
        <end position="104"/>
    </location>
</feature>
<sequence>MSIEPQRQKEQPPGQHTPADQGPNRNDPAIERQVSDEGPETEKGDGHNPGQTPAPSQSQSQSQSPTSDDSAYVPDHEIEGEKTEDQRNHQQTQGIDADIDTQGG</sequence>
<reference evidence="2 3" key="1">
    <citation type="submission" date="2015-07" db="EMBL/GenBank/DDBJ databases">
        <authorList>
            <person name="Noorani M."/>
        </authorList>
    </citation>
    <scope>NUCLEOTIDE SEQUENCE [LARGE SCALE GENOMIC DNA]</scope>
    <source>
        <strain evidence="2 3">0788_9</strain>
    </source>
</reference>
<proteinExistence type="predicted"/>
<evidence type="ECO:0000256" key="1">
    <source>
        <dbReference type="SAM" id="MobiDB-lite"/>
    </source>
</evidence>
<organism evidence="2 3">
    <name type="scientific">Pseudomonas syringae pv. cilantro</name>
    <dbReference type="NCBI Taxonomy" id="81035"/>
    <lineage>
        <taxon>Bacteria</taxon>
        <taxon>Pseudomonadati</taxon>
        <taxon>Pseudomonadota</taxon>
        <taxon>Gammaproteobacteria</taxon>
        <taxon>Pseudomonadales</taxon>
        <taxon>Pseudomonadaceae</taxon>
        <taxon>Pseudomonas</taxon>
        <taxon>Pseudomonas syringae</taxon>
    </lineage>
</organism>
<dbReference type="RefSeq" id="WP_054087137.1">
    <property type="nucleotide sequence ID" value="NZ_LGLN01000071.1"/>
</dbReference>
<feature type="compositionally biased region" description="Basic and acidic residues" evidence="1">
    <location>
        <begin position="74"/>
        <end position="88"/>
    </location>
</feature>
<protein>
    <submittedName>
        <fullName evidence="2">Uncharacterized protein</fullName>
    </submittedName>
</protein>